<feature type="transmembrane region" description="Helical" evidence="5">
    <location>
        <begin position="47"/>
        <end position="71"/>
    </location>
</feature>
<feature type="transmembrane region" description="Helical" evidence="5">
    <location>
        <begin position="270"/>
        <end position="292"/>
    </location>
</feature>
<feature type="transmembrane region" description="Helical" evidence="5">
    <location>
        <begin position="77"/>
        <end position="96"/>
    </location>
</feature>
<dbReference type="InterPro" id="IPR004710">
    <property type="entry name" value="Bilac:Na_transpt"/>
</dbReference>
<dbReference type="PANTHER" id="PTHR10361">
    <property type="entry name" value="SODIUM-BILE ACID COTRANSPORTER"/>
    <property type="match status" value="1"/>
</dbReference>
<feature type="transmembrane region" description="Helical" evidence="5">
    <location>
        <begin position="211"/>
        <end position="231"/>
    </location>
</feature>
<feature type="transmembrane region" description="Helical" evidence="5">
    <location>
        <begin position="103"/>
        <end position="127"/>
    </location>
</feature>
<accession>A0A1I5SCA4</accession>
<dbReference type="PANTHER" id="PTHR10361:SF28">
    <property type="entry name" value="P3 PROTEIN-RELATED"/>
    <property type="match status" value="1"/>
</dbReference>
<organism evidence="6 7">
    <name type="scientific">Ectopseudomonas toyotomiensis</name>
    <dbReference type="NCBI Taxonomy" id="554344"/>
    <lineage>
        <taxon>Bacteria</taxon>
        <taxon>Pseudomonadati</taxon>
        <taxon>Pseudomonadota</taxon>
        <taxon>Gammaproteobacteria</taxon>
        <taxon>Pseudomonadales</taxon>
        <taxon>Pseudomonadaceae</taxon>
        <taxon>Ectopseudomonas</taxon>
    </lineage>
</organism>
<dbReference type="Pfam" id="PF01758">
    <property type="entry name" value="SBF"/>
    <property type="match status" value="1"/>
</dbReference>
<name>A0A1I5SCA4_9GAMM</name>
<dbReference type="InterPro" id="IPR002657">
    <property type="entry name" value="BilAc:Na_symport/Acr3"/>
</dbReference>
<feature type="transmembrane region" description="Helical" evidence="5">
    <location>
        <begin position="181"/>
        <end position="199"/>
    </location>
</feature>
<dbReference type="Gene3D" id="1.20.1530.20">
    <property type="match status" value="1"/>
</dbReference>
<dbReference type="EMBL" id="FOXK01000004">
    <property type="protein sequence ID" value="SFP68349.1"/>
    <property type="molecule type" value="Genomic_DNA"/>
</dbReference>
<keyword evidence="4 5" id="KW-0472">Membrane</keyword>
<evidence type="ECO:0000313" key="7">
    <source>
        <dbReference type="Proteomes" id="UP000182025"/>
    </source>
</evidence>
<evidence type="ECO:0000313" key="6">
    <source>
        <dbReference type="EMBL" id="SFP68349.1"/>
    </source>
</evidence>
<proteinExistence type="predicted"/>
<dbReference type="AlphaFoldDB" id="A0A1I5SCA4"/>
<feature type="transmembrane region" description="Helical" evidence="5">
    <location>
        <begin position="15"/>
        <end position="35"/>
    </location>
</feature>
<evidence type="ECO:0000256" key="3">
    <source>
        <dbReference type="ARBA" id="ARBA00022989"/>
    </source>
</evidence>
<dbReference type="Proteomes" id="UP000182025">
    <property type="component" value="Unassembled WGS sequence"/>
</dbReference>
<dbReference type="GO" id="GO:0016020">
    <property type="term" value="C:membrane"/>
    <property type="evidence" value="ECO:0007669"/>
    <property type="project" value="UniProtKB-SubCell"/>
</dbReference>
<keyword evidence="3 5" id="KW-1133">Transmembrane helix</keyword>
<evidence type="ECO:0000256" key="2">
    <source>
        <dbReference type="ARBA" id="ARBA00022692"/>
    </source>
</evidence>
<dbReference type="RefSeq" id="WP_074914976.1">
    <property type="nucleotide sequence ID" value="NZ_FOXK01000004.1"/>
</dbReference>
<feature type="transmembrane region" description="Helical" evidence="5">
    <location>
        <begin position="243"/>
        <end position="264"/>
    </location>
</feature>
<sequence length="312" mass="33998">MSMEQVNIAFDPSSLVLINLIVALMMFGVSLDLRAEDFRRIARAPKAPVIGMLAQFVLLPALTCLACWALTIEPQLALGMTLIAACPGGSFSNIMTWMARGNVALSVSMTAVSSVVASVLTPLNFALYAWLNPHTRPLLTQIELDPLGLLLLVLLVLGLPLLAGMWIGRRFPQLTLKVEKPLRLFALLVMLGFVALAFSRNLEQFTRHFHLFFWLVVAHNALALSIGYLSARLSGLSVADRRALTLEVGIQNSALGLVIIFTFFPQASGMLLIAAFWGCWHLISGLSLAWLWSRRPPAANALLSPLPSAGEQ</sequence>
<reference evidence="7" key="1">
    <citation type="submission" date="2016-10" db="EMBL/GenBank/DDBJ databases">
        <authorList>
            <person name="Varghese N."/>
            <person name="Submissions S."/>
        </authorList>
    </citation>
    <scope>NUCLEOTIDE SEQUENCE [LARGE SCALE GENOMIC DNA]</scope>
    <source>
        <strain evidence="7">JCM 15604</strain>
    </source>
</reference>
<feature type="transmembrane region" description="Helical" evidence="5">
    <location>
        <begin position="147"/>
        <end position="169"/>
    </location>
</feature>
<keyword evidence="2 5" id="KW-0812">Transmembrane</keyword>
<keyword evidence="7" id="KW-1185">Reference proteome</keyword>
<gene>
    <name evidence="6" type="ORF">SAMN05216177_104186</name>
</gene>
<dbReference type="InterPro" id="IPR038770">
    <property type="entry name" value="Na+/solute_symporter_sf"/>
</dbReference>
<comment type="subcellular location">
    <subcellularLocation>
        <location evidence="1">Membrane</location>
        <topology evidence="1">Multi-pass membrane protein</topology>
    </subcellularLocation>
</comment>
<evidence type="ECO:0000256" key="1">
    <source>
        <dbReference type="ARBA" id="ARBA00004141"/>
    </source>
</evidence>
<dbReference type="OrthoDB" id="9806785at2"/>
<evidence type="ECO:0000256" key="5">
    <source>
        <dbReference type="SAM" id="Phobius"/>
    </source>
</evidence>
<evidence type="ECO:0000256" key="4">
    <source>
        <dbReference type="ARBA" id="ARBA00023136"/>
    </source>
</evidence>
<protein>
    <submittedName>
        <fullName evidence="6">Bile acid:Na+ symporter, BASS family</fullName>
    </submittedName>
</protein>